<keyword evidence="2" id="KW-1185">Reference proteome</keyword>
<reference evidence="1" key="1">
    <citation type="submission" date="2022-03" db="EMBL/GenBank/DDBJ databases">
        <authorList>
            <person name="Martin C."/>
        </authorList>
    </citation>
    <scope>NUCLEOTIDE SEQUENCE</scope>
</reference>
<sequence>MELLSLTKKTPLSLSFSRILLVSVRVNWPKYQLEKQIIEFIQCNTVQLNDLQKTSNRENKQGNFYKMNRGACFLIEISIVDDMQPGMQPCEVLSMPYLVLTINKWHLDFLSPF</sequence>
<feature type="non-terminal residue" evidence="1">
    <location>
        <position position="113"/>
    </location>
</feature>
<accession>A0A8S4P0Q6</accession>
<organism evidence="1 2">
    <name type="scientific">Owenia fusiformis</name>
    <name type="common">Polychaete worm</name>
    <dbReference type="NCBI Taxonomy" id="6347"/>
    <lineage>
        <taxon>Eukaryota</taxon>
        <taxon>Metazoa</taxon>
        <taxon>Spiralia</taxon>
        <taxon>Lophotrochozoa</taxon>
        <taxon>Annelida</taxon>
        <taxon>Polychaeta</taxon>
        <taxon>Sedentaria</taxon>
        <taxon>Canalipalpata</taxon>
        <taxon>Sabellida</taxon>
        <taxon>Oweniida</taxon>
        <taxon>Oweniidae</taxon>
        <taxon>Owenia</taxon>
    </lineage>
</organism>
<comment type="caution">
    <text evidence="1">The sequence shown here is derived from an EMBL/GenBank/DDBJ whole genome shotgun (WGS) entry which is preliminary data.</text>
</comment>
<evidence type="ECO:0000313" key="2">
    <source>
        <dbReference type="Proteomes" id="UP000749559"/>
    </source>
</evidence>
<protein>
    <submittedName>
        <fullName evidence="1">Uncharacterized protein</fullName>
    </submittedName>
</protein>
<gene>
    <name evidence="1" type="ORF">OFUS_LOCUS12045</name>
</gene>
<evidence type="ECO:0000313" key="1">
    <source>
        <dbReference type="EMBL" id="CAH1786081.1"/>
    </source>
</evidence>
<dbReference type="EMBL" id="CAIIXF020000006">
    <property type="protein sequence ID" value="CAH1786081.1"/>
    <property type="molecule type" value="Genomic_DNA"/>
</dbReference>
<dbReference type="AlphaFoldDB" id="A0A8S4P0Q6"/>
<proteinExistence type="predicted"/>
<dbReference type="Proteomes" id="UP000749559">
    <property type="component" value="Unassembled WGS sequence"/>
</dbReference>
<name>A0A8S4P0Q6_OWEFU</name>